<feature type="transmembrane region" description="Helical" evidence="8">
    <location>
        <begin position="141"/>
        <end position="161"/>
    </location>
</feature>
<feature type="transmembrane region" description="Helical" evidence="8">
    <location>
        <begin position="6"/>
        <end position="23"/>
    </location>
</feature>
<evidence type="ECO:0000256" key="4">
    <source>
        <dbReference type="ARBA" id="ARBA00022679"/>
    </source>
</evidence>
<name>A0A1F7IE40_9BACT</name>
<evidence type="ECO:0000256" key="8">
    <source>
        <dbReference type="SAM" id="Phobius"/>
    </source>
</evidence>
<reference evidence="9 10" key="1">
    <citation type="journal article" date="2016" name="Nat. Commun.">
        <title>Thousands of microbial genomes shed light on interconnected biogeochemical processes in an aquifer system.</title>
        <authorList>
            <person name="Anantharaman K."/>
            <person name="Brown C.T."/>
            <person name="Hug L.A."/>
            <person name="Sharon I."/>
            <person name="Castelle C.J."/>
            <person name="Probst A.J."/>
            <person name="Thomas B.C."/>
            <person name="Singh A."/>
            <person name="Wilkins M.J."/>
            <person name="Karaoz U."/>
            <person name="Brodie E.L."/>
            <person name="Williams K.H."/>
            <person name="Hubbard S.S."/>
            <person name="Banfield J.F."/>
        </authorList>
    </citation>
    <scope>NUCLEOTIDE SEQUENCE [LARGE SCALE GENOMIC DNA]</scope>
</reference>
<dbReference type="Proteomes" id="UP000177698">
    <property type="component" value="Unassembled WGS sequence"/>
</dbReference>
<keyword evidence="3" id="KW-0328">Glycosyltransferase</keyword>
<keyword evidence="4" id="KW-0808">Transferase</keyword>
<evidence type="ECO:0000256" key="2">
    <source>
        <dbReference type="ARBA" id="ARBA00022475"/>
    </source>
</evidence>
<feature type="transmembrane region" description="Helical" evidence="8">
    <location>
        <begin position="308"/>
        <end position="326"/>
    </location>
</feature>
<gene>
    <name evidence="9" type="ORF">A2954_07110</name>
</gene>
<evidence type="ECO:0000256" key="5">
    <source>
        <dbReference type="ARBA" id="ARBA00022692"/>
    </source>
</evidence>
<evidence type="ECO:0000256" key="3">
    <source>
        <dbReference type="ARBA" id="ARBA00022676"/>
    </source>
</evidence>
<comment type="caution">
    <text evidence="9">The sequence shown here is derived from an EMBL/GenBank/DDBJ whole genome shotgun (WGS) entry which is preliminary data.</text>
</comment>
<keyword evidence="6 8" id="KW-1133">Transmembrane helix</keyword>
<keyword evidence="2" id="KW-1003">Cell membrane</keyword>
<dbReference type="EMBL" id="MGAG01000010">
    <property type="protein sequence ID" value="OGK41621.1"/>
    <property type="molecule type" value="Genomic_DNA"/>
</dbReference>
<dbReference type="AlphaFoldDB" id="A0A1F7IE40"/>
<accession>A0A1F7IE40</accession>
<feature type="transmembrane region" description="Helical" evidence="8">
    <location>
        <begin position="111"/>
        <end position="132"/>
    </location>
</feature>
<evidence type="ECO:0000313" key="9">
    <source>
        <dbReference type="EMBL" id="OGK41621.1"/>
    </source>
</evidence>
<comment type="subcellular location">
    <subcellularLocation>
        <location evidence="1">Cell membrane</location>
        <topology evidence="1">Multi-pass membrane protein</topology>
    </subcellularLocation>
</comment>
<dbReference type="GO" id="GO:0009103">
    <property type="term" value="P:lipopolysaccharide biosynthetic process"/>
    <property type="evidence" value="ECO:0007669"/>
    <property type="project" value="UniProtKB-ARBA"/>
</dbReference>
<proteinExistence type="predicted"/>
<dbReference type="STRING" id="1802056.A2954_07110"/>
<feature type="transmembrane region" description="Helical" evidence="8">
    <location>
        <begin position="70"/>
        <end position="91"/>
    </location>
</feature>
<feature type="transmembrane region" description="Helical" evidence="8">
    <location>
        <begin position="281"/>
        <end position="299"/>
    </location>
</feature>
<evidence type="ECO:0000256" key="1">
    <source>
        <dbReference type="ARBA" id="ARBA00004651"/>
    </source>
</evidence>
<keyword evidence="5 8" id="KW-0812">Transmembrane</keyword>
<feature type="transmembrane region" description="Helical" evidence="8">
    <location>
        <begin position="338"/>
        <end position="354"/>
    </location>
</feature>
<feature type="transmembrane region" description="Helical" evidence="8">
    <location>
        <begin position="361"/>
        <end position="380"/>
    </location>
</feature>
<keyword evidence="7 8" id="KW-0472">Membrane</keyword>
<protein>
    <submittedName>
        <fullName evidence="9">Uncharacterized protein</fullName>
    </submittedName>
</protein>
<sequence length="497" mass="58800">MAKKIIGAALFIFVIFLFCYFRLKPIYFQTVGYTYDQGRDFLKAAEIIRDRNITFIGPTTGIQGLFHGAWYYYLLVIPFLLFGGAPIGYYYFNFIVHLTSLLVFMFFLKKWFGSAISLLIGSIIAASPYFIFTSIFVGNNIFVLPLLVFFIICNYYIFIANRDLKKFIWFLAGLSVSFIFEFEVAFGLFLIPSYFLILLLKKQTRRILFRRKRFVFFLSGFIIPFIPRLLFEIKNGFFQIKTIFSYFLQPKISSPKSLIDVLVSRSNLFWRYFKGLFANDLTFYSFLLGLIISGLVVLYKRKKNNYKSINFFSSLILLLFIFSLFYKDNFWANYYEGIQYLFLVLAANIFFLALNKKRGLLVLLIMVLFINLATSMNSVIKDFNKKPEQKLLNNQIAIVTYISNKVQLPKESEYCVKVYTPPVIPFTYRYLFLYKNISKKISYPKEEWVNRKCWYIIETDDNKERRAEWIDKNIPRVADMVEKKLFNDVEILLYELN</sequence>
<feature type="transmembrane region" description="Helical" evidence="8">
    <location>
        <begin position="167"/>
        <end position="200"/>
    </location>
</feature>
<evidence type="ECO:0000313" key="10">
    <source>
        <dbReference type="Proteomes" id="UP000177698"/>
    </source>
</evidence>
<evidence type="ECO:0000256" key="6">
    <source>
        <dbReference type="ARBA" id="ARBA00022989"/>
    </source>
</evidence>
<dbReference type="PANTHER" id="PTHR33908">
    <property type="entry name" value="MANNOSYLTRANSFERASE YKCB-RELATED"/>
    <property type="match status" value="1"/>
</dbReference>
<dbReference type="InterPro" id="IPR050297">
    <property type="entry name" value="LipidA_mod_glycosyltrf_83"/>
</dbReference>
<dbReference type="GO" id="GO:0016763">
    <property type="term" value="F:pentosyltransferase activity"/>
    <property type="evidence" value="ECO:0007669"/>
    <property type="project" value="TreeGrafter"/>
</dbReference>
<feature type="transmembrane region" description="Helical" evidence="8">
    <location>
        <begin position="212"/>
        <end position="231"/>
    </location>
</feature>
<dbReference type="GO" id="GO:0005886">
    <property type="term" value="C:plasma membrane"/>
    <property type="evidence" value="ECO:0007669"/>
    <property type="project" value="UniProtKB-SubCell"/>
</dbReference>
<dbReference type="PANTHER" id="PTHR33908:SF11">
    <property type="entry name" value="MEMBRANE PROTEIN"/>
    <property type="match status" value="1"/>
</dbReference>
<evidence type="ECO:0000256" key="7">
    <source>
        <dbReference type="ARBA" id="ARBA00023136"/>
    </source>
</evidence>
<organism evidence="9 10">
    <name type="scientific">Candidatus Roizmanbacteria bacterium RIFCSPLOWO2_01_FULL_37_12</name>
    <dbReference type="NCBI Taxonomy" id="1802056"/>
    <lineage>
        <taxon>Bacteria</taxon>
        <taxon>Candidatus Roizmaniibacteriota</taxon>
    </lineage>
</organism>